<dbReference type="SMART" id="SM00671">
    <property type="entry name" value="SEL1"/>
    <property type="match status" value="1"/>
</dbReference>
<dbReference type="InterPro" id="IPR011990">
    <property type="entry name" value="TPR-like_helical_dom_sf"/>
</dbReference>
<dbReference type="InterPro" id="IPR006597">
    <property type="entry name" value="Sel1-like"/>
</dbReference>
<proteinExistence type="predicted"/>
<dbReference type="Gene3D" id="1.25.40.10">
    <property type="entry name" value="Tetratricopeptide repeat domain"/>
    <property type="match status" value="1"/>
</dbReference>
<gene>
    <name evidence="1" type="ORF">Cyrtocomes_01001</name>
</gene>
<accession>A0ABU5L9R1</accession>
<dbReference type="RefSeq" id="WP_322498065.1">
    <property type="nucleotide sequence ID" value="NZ_JARGYT010000073.1"/>
</dbReference>
<evidence type="ECO:0000313" key="1">
    <source>
        <dbReference type="EMBL" id="MDZ5762610.1"/>
    </source>
</evidence>
<organism evidence="1 2">
    <name type="scientific">Candidatus Cyrtobacter comes</name>
    <dbReference type="NCBI Taxonomy" id="675776"/>
    <lineage>
        <taxon>Bacteria</taxon>
        <taxon>Pseudomonadati</taxon>
        <taxon>Pseudomonadota</taxon>
        <taxon>Alphaproteobacteria</taxon>
        <taxon>Rickettsiales</taxon>
        <taxon>Candidatus Midichloriaceae</taxon>
        <taxon>Candidatus Cyrtobacter</taxon>
    </lineage>
</organism>
<evidence type="ECO:0008006" key="3">
    <source>
        <dbReference type="Google" id="ProtNLM"/>
    </source>
</evidence>
<name>A0ABU5L9R1_9RICK</name>
<reference evidence="1 2" key="1">
    <citation type="submission" date="2023-02" db="EMBL/GenBank/DDBJ databases">
        <title>Host association and intracellularity evolved multiple times independently in the Rickettsiales.</title>
        <authorList>
            <person name="Castelli M."/>
            <person name="Nardi T."/>
            <person name="Gammuto L."/>
            <person name="Bellinzona G."/>
            <person name="Sabaneyeva E."/>
            <person name="Potekhin A."/>
            <person name="Serra V."/>
            <person name="Petroni G."/>
            <person name="Sassera D."/>
        </authorList>
    </citation>
    <scope>NUCLEOTIDE SEQUENCE [LARGE SCALE GENOMIC DNA]</scope>
    <source>
        <strain evidence="1 2">BOD18</strain>
    </source>
</reference>
<dbReference type="Proteomes" id="UP001293791">
    <property type="component" value="Unassembled WGS sequence"/>
</dbReference>
<keyword evidence="2" id="KW-1185">Reference proteome</keyword>
<dbReference type="EMBL" id="JARGYT010000073">
    <property type="protein sequence ID" value="MDZ5762610.1"/>
    <property type="molecule type" value="Genomic_DNA"/>
</dbReference>
<evidence type="ECO:0000313" key="2">
    <source>
        <dbReference type="Proteomes" id="UP001293791"/>
    </source>
</evidence>
<comment type="caution">
    <text evidence="1">The sequence shown here is derived from an EMBL/GenBank/DDBJ whole genome shotgun (WGS) entry which is preliminary data.</text>
</comment>
<protein>
    <recommendedName>
        <fullName evidence="3">Sel1 repeat family protein</fullName>
    </recommendedName>
</protein>
<sequence length="697" mass="80951">MKDCLEFSQYHIGDLLLKGDLKYFKKYLDLILGRLKEFNNNSSCIQLLQDLFLKLDYSLLKNENISTYCEISYLACEIQKKYPAILNNGVCENLLSCKDDDMAYLGLEYLISQNKSYCINLTSSNYGILLDQNFTLISNLHNKCGDLNWGAKDFGYSFYRKAYKEFNSHYAACKLGDIHYYGIINKADVEKGLRYYKYAAGLDEADYRIFVHEYSHVLDPDKEKIENIIDNLVNNGYQDGLCAKVYLSDIGFLNFSELNSADVLHQLSEIGNACSQFVLTNLRLSLNIYDDDQISEKEAIKMLQELRFQYIDSARTWLQINLQQFSNLSYKAYEEEISGSIGGTYGKNVSRQSSKEKFLDLLSKEYIRDNTELSQIIKKGDFFSNLTLVKEFSKIYALSFHPDKIQKELLRSNIQYSKEDFTTIQEYKEFLKNHNYENNSQEEKYKNCLFWNFWCDTQNRNDETNVKDYRDQHIKVMQNLNIEYLFFFSRQPYPDQISPFNTYLHVSKQSQLCSFYSEAFDSIYSQINALRVLGAKYINPLIVLLDDFAKVVAQGISNSEYITECANTGVKILPIIQDANLLQYIRNGSDNINETSVPKSKYSCGEFFINVTSNIINGNQEIDFDLLEEGVRCNAAEYYARLYNHINQASEPLKVEKDLITSCKFYEISNLDRQNVIEELEHNSKEVGYQVDLCYAS</sequence>